<dbReference type="SUPFAM" id="SSF51735">
    <property type="entry name" value="NAD(P)-binding Rossmann-fold domains"/>
    <property type="match status" value="1"/>
</dbReference>
<proteinExistence type="predicted"/>
<dbReference type="Gene3D" id="3.40.50.720">
    <property type="entry name" value="NAD(P)-binding Rossmann-like Domain"/>
    <property type="match status" value="1"/>
</dbReference>
<dbReference type="Gene3D" id="3.30.360.10">
    <property type="entry name" value="Dihydrodipicolinate Reductase, domain 2"/>
    <property type="match status" value="1"/>
</dbReference>
<keyword evidence="4" id="KW-1185">Reference proteome</keyword>
<sequence length="370" mass="40112">MTLSRPLRAAIVGTGGIAEVCHIPALRAEAHRVELVAAVDVDPRRLADFQARTGVRHGYTTVEEMLARRRPDLVHVCTPPAAHVDAVVASLAAGAWVLVEKPPCRSLAEFDRIEAAERPGGPYASVVYQHRFGSGARHAAELIRRGELGRPLVALCQTTWFRGPEYFDVPWRGRWSTEGGGPTLGHGIHQMDLLLALLGEWTEVSAMAGRLERAVETEDVSVASVRFASGALASVVNSVLSPDEVSRLRIDLTEATVEVTHLYGHRNADWRYTPAPSVVDAARPLAWASPSADVPSSHGAQLTLVLDAMERGERPPVSGDQGRETLELITALYRSALTGAVVRRDQLDPADPFYHRLHGDIPGWAPSGED</sequence>
<dbReference type="InterPro" id="IPR055170">
    <property type="entry name" value="GFO_IDH_MocA-like_dom"/>
</dbReference>
<dbReference type="SUPFAM" id="SSF55347">
    <property type="entry name" value="Glyceraldehyde-3-phosphate dehydrogenase-like, C-terminal domain"/>
    <property type="match status" value="1"/>
</dbReference>
<dbReference type="KEGG" id="ahg:AHOG_16850"/>
<dbReference type="RefSeq" id="WP_093942245.1">
    <property type="nucleotide sequence ID" value="NZ_CP022521.1"/>
</dbReference>
<dbReference type="Pfam" id="PF01408">
    <property type="entry name" value="GFO_IDH_MocA"/>
    <property type="match status" value="1"/>
</dbReference>
<dbReference type="GO" id="GO:0016491">
    <property type="term" value="F:oxidoreductase activity"/>
    <property type="evidence" value="ECO:0007669"/>
    <property type="project" value="UniProtKB-KW"/>
</dbReference>
<evidence type="ECO:0000259" key="2">
    <source>
        <dbReference type="Pfam" id="PF22725"/>
    </source>
</evidence>
<evidence type="ECO:0000313" key="4">
    <source>
        <dbReference type="Proteomes" id="UP000204221"/>
    </source>
</evidence>
<dbReference type="Pfam" id="PF22725">
    <property type="entry name" value="GFO_IDH_MocA_C3"/>
    <property type="match status" value="1"/>
</dbReference>
<keyword evidence="3" id="KW-0560">Oxidoreductase</keyword>
<evidence type="ECO:0000313" key="3">
    <source>
        <dbReference type="EMBL" id="ASO20996.1"/>
    </source>
</evidence>
<organism evidence="3 4">
    <name type="scientific">Actinoalloteichus hoggarensis</name>
    <dbReference type="NCBI Taxonomy" id="1470176"/>
    <lineage>
        <taxon>Bacteria</taxon>
        <taxon>Bacillati</taxon>
        <taxon>Actinomycetota</taxon>
        <taxon>Actinomycetes</taxon>
        <taxon>Pseudonocardiales</taxon>
        <taxon>Pseudonocardiaceae</taxon>
        <taxon>Actinoalloteichus</taxon>
    </lineage>
</organism>
<dbReference type="InterPro" id="IPR052515">
    <property type="entry name" value="Gfo/Idh/MocA_Oxidoreductase"/>
</dbReference>
<dbReference type="EC" id="1.-.-.-" evidence="3"/>
<dbReference type="AlphaFoldDB" id="A0A221W5M0"/>
<gene>
    <name evidence="3" type="primary">ycjS1</name>
    <name evidence="3" type="ORF">AHOG_16850</name>
</gene>
<dbReference type="InterPro" id="IPR000683">
    <property type="entry name" value="Gfo/Idh/MocA-like_OxRdtase_N"/>
</dbReference>
<dbReference type="EMBL" id="CP022521">
    <property type="protein sequence ID" value="ASO20996.1"/>
    <property type="molecule type" value="Genomic_DNA"/>
</dbReference>
<dbReference type="Proteomes" id="UP000204221">
    <property type="component" value="Chromosome"/>
</dbReference>
<evidence type="ECO:0000259" key="1">
    <source>
        <dbReference type="Pfam" id="PF01408"/>
    </source>
</evidence>
<dbReference type="PANTHER" id="PTHR43249">
    <property type="entry name" value="UDP-N-ACETYL-2-AMINO-2-DEOXY-D-GLUCURONATE OXIDASE"/>
    <property type="match status" value="1"/>
</dbReference>
<dbReference type="GO" id="GO:0000166">
    <property type="term" value="F:nucleotide binding"/>
    <property type="evidence" value="ECO:0007669"/>
    <property type="project" value="InterPro"/>
</dbReference>
<feature type="domain" description="GFO/IDH/MocA-like oxidoreductase" evidence="2">
    <location>
        <begin position="137"/>
        <end position="257"/>
    </location>
</feature>
<accession>A0A221W5M0</accession>
<dbReference type="OrthoDB" id="9815825at2"/>
<name>A0A221W5M0_9PSEU</name>
<reference evidence="3 4" key="1">
    <citation type="submission" date="2017-07" db="EMBL/GenBank/DDBJ databases">
        <title>Complete genome sequence of Actinoalloteichus hoggarensis DSM 45943, type strain of Actinoalloteichus hoggarensis.</title>
        <authorList>
            <person name="Ruckert C."/>
            <person name="Nouioui I."/>
            <person name="Willmese J."/>
            <person name="van Wezel G."/>
            <person name="Klenk H.-P."/>
            <person name="Kalinowski J."/>
            <person name="Zotchev S.B."/>
        </authorList>
    </citation>
    <scope>NUCLEOTIDE SEQUENCE [LARGE SCALE GENOMIC DNA]</scope>
    <source>
        <strain evidence="3 4">DSM 45943</strain>
    </source>
</reference>
<feature type="domain" description="Gfo/Idh/MocA-like oxidoreductase N-terminal" evidence="1">
    <location>
        <begin position="7"/>
        <end position="118"/>
    </location>
</feature>
<dbReference type="PANTHER" id="PTHR43249:SF1">
    <property type="entry name" value="D-GLUCOSIDE 3-DEHYDROGENASE"/>
    <property type="match status" value="1"/>
</dbReference>
<protein>
    <submittedName>
        <fullName evidence="3">Putative oxidoreductase YcjS</fullName>
        <ecNumber evidence="3">1.-.-.-</ecNumber>
    </submittedName>
</protein>
<dbReference type="InterPro" id="IPR036291">
    <property type="entry name" value="NAD(P)-bd_dom_sf"/>
</dbReference>